<feature type="compositionally biased region" description="Polar residues" evidence="3">
    <location>
        <begin position="448"/>
        <end position="460"/>
    </location>
</feature>
<keyword evidence="1" id="KW-0880">Kelch repeat</keyword>
<sequence>MSSLMHKALNPRHPPFKPCLSPFLQTILPAIVGDRLFFSSANYTFDDEADWKNTSSLYWLRLNNTFNVNGPIDMSLIGEGPLPSTVLVGGMNPVAGGFSGTFFYDHTTLYAYAGMVGEEADGINNSLWSYDTTMNKWSLVEVEGGRISFGNNSEGVHASDPKSGLSFYTGGWAMASNGTNNGTVKFESSNPGTPQWSFMTTQNGIQGPNILKGAMVYVRKGQSGVLIAFGGYNTAYKGDQFASGWDWNQRSLKDVYVYDIFSNTWYLQEASGDIPEHRSDFCAGVSSAPDDSSFQITIHAGWDLFEGIALSDVYTLSIPSFRWIKVVDSDNPDTILEPHAGRQRLKCDVWNERQMIVSGGFVQSEEKHFNDACNESYPPFKVLDTSTYSWRTQFDPRLEYSVPKVVTEVIGGNSAGGATLQSPAAGWPSDDLSSIFSKTVARDTYSYNETTPTASSTPEYTGTSASSGDGGGISGGTIAGVVIGILAAILVVAAALRLWTRKRRQAHVQQIRTDTLSKWQKPELEATEVRQQELDANGMIHEIHGEALIPEPVQLEVPHQPSELPG</sequence>
<keyword evidence="4" id="KW-0472">Membrane</keyword>
<evidence type="ECO:0000256" key="4">
    <source>
        <dbReference type="SAM" id="Phobius"/>
    </source>
</evidence>
<dbReference type="AlphaFoldDB" id="A0A8H4ISY4"/>
<reference evidence="5" key="1">
    <citation type="submission" date="2020-04" db="EMBL/GenBank/DDBJ databases">
        <title>Genome Assembly and Annotation of Botryosphaeria dothidea sdau 11-99, a Latent Pathogen of Apple Fruit Ring Rot in China.</title>
        <authorList>
            <person name="Yu C."/>
            <person name="Diao Y."/>
            <person name="Lu Q."/>
            <person name="Zhao J."/>
            <person name="Cui S."/>
            <person name="Peng C."/>
            <person name="He B."/>
            <person name="Liu H."/>
        </authorList>
    </citation>
    <scope>NUCLEOTIDE SEQUENCE [LARGE SCALE GENOMIC DNA]</scope>
    <source>
        <strain evidence="5">Sdau11-99</strain>
    </source>
</reference>
<keyword evidence="4" id="KW-1133">Transmembrane helix</keyword>
<proteinExistence type="predicted"/>
<dbReference type="SUPFAM" id="SSF50965">
    <property type="entry name" value="Galactose oxidase, central domain"/>
    <property type="match status" value="1"/>
</dbReference>
<keyword evidence="2" id="KW-0677">Repeat</keyword>
<evidence type="ECO:0000313" key="6">
    <source>
        <dbReference type="Proteomes" id="UP000572817"/>
    </source>
</evidence>
<feature type="transmembrane region" description="Helical" evidence="4">
    <location>
        <begin position="478"/>
        <end position="499"/>
    </location>
</feature>
<evidence type="ECO:0000313" key="5">
    <source>
        <dbReference type="EMBL" id="KAF4304608.1"/>
    </source>
</evidence>
<protein>
    <recommendedName>
        <fullName evidence="7">Kelch repeat protein</fullName>
    </recommendedName>
</protein>
<dbReference type="Gene3D" id="2.120.10.80">
    <property type="entry name" value="Kelch-type beta propeller"/>
    <property type="match status" value="1"/>
</dbReference>
<evidence type="ECO:0000256" key="1">
    <source>
        <dbReference type="ARBA" id="ARBA00022441"/>
    </source>
</evidence>
<dbReference type="PANTHER" id="PTHR46093:SF18">
    <property type="entry name" value="FIBRONECTIN TYPE-III DOMAIN-CONTAINING PROTEIN"/>
    <property type="match status" value="1"/>
</dbReference>
<feature type="region of interest" description="Disordered" evidence="3">
    <location>
        <begin position="448"/>
        <end position="471"/>
    </location>
</feature>
<organism evidence="5 6">
    <name type="scientific">Botryosphaeria dothidea</name>
    <dbReference type="NCBI Taxonomy" id="55169"/>
    <lineage>
        <taxon>Eukaryota</taxon>
        <taxon>Fungi</taxon>
        <taxon>Dikarya</taxon>
        <taxon>Ascomycota</taxon>
        <taxon>Pezizomycotina</taxon>
        <taxon>Dothideomycetes</taxon>
        <taxon>Dothideomycetes incertae sedis</taxon>
        <taxon>Botryosphaeriales</taxon>
        <taxon>Botryosphaeriaceae</taxon>
        <taxon>Botryosphaeria</taxon>
    </lineage>
</organism>
<dbReference type="Proteomes" id="UP000572817">
    <property type="component" value="Unassembled WGS sequence"/>
</dbReference>
<comment type="caution">
    <text evidence="5">The sequence shown here is derived from an EMBL/GenBank/DDBJ whole genome shotgun (WGS) entry which is preliminary data.</text>
</comment>
<dbReference type="OrthoDB" id="10251809at2759"/>
<evidence type="ECO:0000256" key="2">
    <source>
        <dbReference type="ARBA" id="ARBA00022737"/>
    </source>
</evidence>
<dbReference type="PANTHER" id="PTHR46093">
    <property type="entry name" value="ACYL-COA-BINDING DOMAIN-CONTAINING PROTEIN 5"/>
    <property type="match status" value="1"/>
</dbReference>
<keyword evidence="4" id="KW-0812">Transmembrane</keyword>
<dbReference type="EMBL" id="WWBZ02000051">
    <property type="protein sequence ID" value="KAF4304608.1"/>
    <property type="molecule type" value="Genomic_DNA"/>
</dbReference>
<evidence type="ECO:0000256" key="3">
    <source>
        <dbReference type="SAM" id="MobiDB-lite"/>
    </source>
</evidence>
<name>A0A8H4ISY4_9PEZI</name>
<accession>A0A8H4ISY4</accession>
<dbReference type="InterPro" id="IPR011043">
    <property type="entry name" value="Gal_Oxase/kelch_b-propeller"/>
</dbReference>
<gene>
    <name evidence="5" type="ORF">GTA08_BOTSDO07718</name>
</gene>
<evidence type="ECO:0008006" key="7">
    <source>
        <dbReference type="Google" id="ProtNLM"/>
    </source>
</evidence>
<dbReference type="InterPro" id="IPR015915">
    <property type="entry name" value="Kelch-typ_b-propeller"/>
</dbReference>
<keyword evidence="6" id="KW-1185">Reference proteome</keyword>